<dbReference type="InterPro" id="IPR039422">
    <property type="entry name" value="MarR/SlyA-like"/>
</dbReference>
<dbReference type="SMART" id="SM00347">
    <property type="entry name" value="HTH_MARR"/>
    <property type="match status" value="1"/>
</dbReference>
<protein>
    <recommendedName>
        <fullName evidence="2">HTH marR-type domain-containing protein</fullName>
    </recommendedName>
</protein>
<dbReference type="CDD" id="cd00090">
    <property type="entry name" value="HTH_ARSR"/>
    <property type="match status" value="1"/>
</dbReference>
<dbReference type="Proteomes" id="UP001500751">
    <property type="component" value="Unassembled WGS sequence"/>
</dbReference>
<feature type="region of interest" description="Disordered" evidence="1">
    <location>
        <begin position="1"/>
        <end position="40"/>
    </location>
</feature>
<accession>A0ABN2UU41</accession>
<evidence type="ECO:0000256" key="1">
    <source>
        <dbReference type="SAM" id="MobiDB-lite"/>
    </source>
</evidence>
<dbReference type="SUPFAM" id="SSF46785">
    <property type="entry name" value="Winged helix' DNA-binding domain"/>
    <property type="match status" value="1"/>
</dbReference>
<feature type="compositionally biased region" description="Low complexity" evidence="1">
    <location>
        <begin position="15"/>
        <end position="31"/>
    </location>
</feature>
<evidence type="ECO:0000313" key="3">
    <source>
        <dbReference type="EMBL" id="GAA2043046.1"/>
    </source>
</evidence>
<gene>
    <name evidence="3" type="ORF">GCM10009839_52630</name>
</gene>
<feature type="domain" description="HTH marR-type" evidence="2">
    <location>
        <begin position="39"/>
        <end position="178"/>
    </location>
</feature>
<dbReference type="Pfam" id="PF01047">
    <property type="entry name" value="MarR"/>
    <property type="match status" value="1"/>
</dbReference>
<keyword evidence="4" id="KW-1185">Reference proteome</keyword>
<dbReference type="InterPro" id="IPR036388">
    <property type="entry name" value="WH-like_DNA-bd_sf"/>
</dbReference>
<reference evidence="3 4" key="1">
    <citation type="journal article" date="2019" name="Int. J. Syst. Evol. Microbiol.">
        <title>The Global Catalogue of Microorganisms (GCM) 10K type strain sequencing project: providing services to taxonomists for standard genome sequencing and annotation.</title>
        <authorList>
            <consortium name="The Broad Institute Genomics Platform"/>
            <consortium name="The Broad Institute Genome Sequencing Center for Infectious Disease"/>
            <person name="Wu L."/>
            <person name="Ma J."/>
        </authorList>
    </citation>
    <scope>NUCLEOTIDE SEQUENCE [LARGE SCALE GENOMIC DNA]</scope>
    <source>
        <strain evidence="3 4">JCM 16014</strain>
    </source>
</reference>
<comment type="caution">
    <text evidence="3">The sequence shown here is derived from an EMBL/GenBank/DDBJ whole genome shotgun (WGS) entry which is preliminary data.</text>
</comment>
<dbReference type="PANTHER" id="PTHR33164:SF57">
    <property type="entry name" value="MARR-FAMILY TRANSCRIPTIONAL REGULATOR"/>
    <property type="match status" value="1"/>
</dbReference>
<sequence>MPVNAAAPSRPRYRGPMPASTPATPGATPGATPKPVPDGPELARLEVALSALVRWSESKYTRAEVVRRSGADIPASALRLLEHFDVAGAMRVSDIAECLRIDISTVSLQLRQLKADSLVSRHRDPSDGRSGVIAITPHGREVLERVRAARRELLAEAFTQVTPDELGQAADILMQVQDRMLAGMVEAGYVVAVD</sequence>
<dbReference type="PANTHER" id="PTHR33164">
    <property type="entry name" value="TRANSCRIPTIONAL REGULATOR, MARR FAMILY"/>
    <property type="match status" value="1"/>
</dbReference>
<dbReference type="EMBL" id="BAAAQN010000034">
    <property type="protein sequence ID" value="GAA2043046.1"/>
    <property type="molecule type" value="Genomic_DNA"/>
</dbReference>
<dbReference type="InterPro" id="IPR011991">
    <property type="entry name" value="ArsR-like_HTH"/>
</dbReference>
<dbReference type="InterPro" id="IPR000835">
    <property type="entry name" value="HTH_MarR-typ"/>
</dbReference>
<dbReference type="PROSITE" id="PS50995">
    <property type="entry name" value="HTH_MARR_2"/>
    <property type="match status" value="1"/>
</dbReference>
<dbReference type="InterPro" id="IPR036390">
    <property type="entry name" value="WH_DNA-bd_sf"/>
</dbReference>
<organism evidence="3 4">
    <name type="scientific">Catenulispora yoronensis</name>
    <dbReference type="NCBI Taxonomy" id="450799"/>
    <lineage>
        <taxon>Bacteria</taxon>
        <taxon>Bacillati</taxon>
        <taxon>Actinomycetota</taxon>
        <taxon>Actinomycetes</taxon>
        <taxon>Catenulisporales</taxon>
        <taxon>Catenulisporaceae</taxon>
        <taxon>Catenulispora</taxon>
    </lineage>
</organism>
<proteinExistence type="predicted"/>
<evidence type="ECO:0000259" key="2">
    <source>
        <dbReference type="PROSITE" id="PS50995"/>
    </source>
</evidence>
<name>A0ABN2UU41_9ACTN</name>
<dbReference type="Gene3D" id="1.10.10.10">
    <property type="entry name" value="Winged helix-like DNA-binding domain superfamily/Winged helix DNA-binding domain"/>
    <property type="match status" value="1"/>
</dbReference>
<evidence type="ECO:0000313" key="4">
    <source>
        <dbReference type="Proteomes" id="UP001500751"/>
    </source>
</evidence>